<dbReference type="Gene3D" id="1.10.287.130">
    <property type="match status" value="1"/>
</dbReference>
<feature type="domain" description="Histidine kinase" evidence="6">
    <location>
        <begin position="199"/>
        <end position="410"/>
    </location>
</feature>
<dbReference type="PANTHER" id="PTHR42878">
    <property type="entry name" value="TWO-COMPONENT HISTIDINE KINASE"/>
    <property type="match status" value="1"/>
</dbReference>
<dbReference type="SMART" id="SM00065">
    <property type="entry name" value="GAF"/>
    <property type="match status" value="1"/>
</dbReference>
<evidence type="ECO:0000313" key="7">
    <source>
        <dbReference type="EMBL" id="POF29321.1"/>
    </source>
</evidence>
<keyword evidence="5 7" id="KW-0418">Kinase</keyword>
<dbReference type="RefSeq" id="WP_103224003.1">
    <property type="nucleotide sequence ID" value="NZ_PPCN01000009.1"/>
</dbReference>
<reference evidence="7 8" key="1">
    <citation type="submission" date="2018-01" db="EMBL/GenBank/DDBJ databases">
        <title>Genomic Encyclopedia of Archaeal and Bacterial Type Strains, Phase II (KMG-II): from individual species to whole genera.</title>
        <authorList>
            <person name="Goeker M."/>
        </authorList>
    </citation>
    <scope>NUCLEOTIDE SEQUENCE [LARGE SCALE GENOMIC DNA]</scope>
    <source>
        <strain evidence="7 8">DSM 17023</strain>
    </source>
</reference>
<evidence type="ECO:0000313" key="8">
    <source>
        <dbReference type="Proteomes" id="UP000236959"/>
    </source>
</evidence>
<evidence type="ECO:0000256" key="3">
    <source>
        <dbReference type="ARBA" id="ARBA00022553"/>
    </source>
</evidence>
<evidence type="ECO:0000256" key="4">
    <source>
        <dbReference type="ARBA" id="ARBA00022679"/>
    </source>
</evidence>
<dbReference type="OrthoDB" id="9795133at2"/>
<dbReference type="GO" id="GO:0030295">
    <property type="term" value="F:protein kinase activator activity"/>
    <property type="evidence" value="ECO:0007669"/>
    <property type="project" value="TreeGrafter"/>
</dbReference>
<dbReference type="SUPFAM" id="SSF47384">
    <property type="entry name" value="Homodimeric domain of signal transducing histidine kinase"/>
    <property type="match status" value="1"/>
</dbReference>
<dbReference type="SUPFAM" id="SSF55874">
    <property type="entry name" value="ATPase domain of HSP90 chaperone/DNA topoisomerase II/histidine kinase"/>
    <property type="match status" value="1"/>
</dbReference>
<dbReference type="SMART" id="SM00387">
    <property type="entry name" value="HATPase_c"/>
    <property type="match status" value="1"/>
</dbReference>
<dbReference type="Pfam" id="PF02518">
    <property type="entry name" value="HATPase_c"/>
    <property type="match status" value="1"/>
</dbReference>
<evidence type="ECO:0000256" key="5">
    <source>
        <dbReference type="ARBA" id="ARBA00022777"/>
    </source>
</evidence>
<dbReference type="PANTHER" id="PTHR42878:SF13">
    <property type="entry name" value="HISTIDINE KINASE"/>
    <property type="match status" value="1"/>
</dbReference>
<evidence type="ECO:0000259" key="6">
    <source>
        <dbReference type="PROSITE" id="PS50109"/>
    </source>
</evidence>
<dbReference type="InterPro" id="IPR005467">
    <property type="entry name" value="His_kinase_dom"/>
</dbReference>
<dbReference type="Pfam" id="PF00512">
    <property type="entry name" value="HisKA"/>
    <property type="match status" value="1"/>
</dbReference>
<dbReference type="GO" id="GO:0007234">
    <property type="term" value="P:osmosensory signaling via phosphorelay pathway"/>
    <property type="evidence" value="ECO:0007669"/>
    <property type="project" value="TreeGrafter"/>
</dbReference>
<dbReference type="InterPro" id="IPR004358">
    <property type="entry name" value="Sig_transdc_His_kin-like_C"/>
</dbReference>
<dbReference type="SUPFAM" id="SSF55781">
    <property type="entry name" value="GAF domain-like"/>
    <property type="match status" value="1"/>
</dbReference>
<evidence type="ECO:0000256" key="1">
    <source>
        <dbReference type="ARBA" id="ARBA00000085"/>
    </source>
</evidence>
<dbReference type="EC" id="2.7.13.3" evidence="2"/>
<dbReference type="InterPro" id="IPR036890">
    <property type="entry name" value="HATPase_C_sf"/>
</dbReference>
<dbReference type="Gene3D" id="3.30.450.40">
    <property type="match status" value="1"/>
</dbReference>
<comment type="caution">
    <text evidence="7">The sequence shown here is derived from an EMBL/GenBank/DDBJ whole genome shotgun (WGS) entry which is preliminary data.</text>
</comment>
<dbReference type="InterPro" id="IPR003661">
    <property type="entry name" value="HisK_dim/P_dom"/>
</dbReference>
<proteinExistence type="predicted"/>
<dbReference type="PRINTS" id="PR00344">
    <property type="entry name" value="BCTRLSENSOR"/>
</dbReference>
<dbReference type="CDD" id="cd00082">
    <property type="entry name" value="HisKA"/>
    <property type="match status" value="1"/>
</dbReference>
<dbReference type="InterPro" id="IPR036097">
    <property type="entry name" value="HisK_dim/P_sf"/>
</dbReference>
<sequence length="415" mass="45419">MDTSAQVTARLQNNAVYKTGRHDFQADIETIAASETVGPILETVMLATGMRFVAVARVTQDRWVTCRSLDEIEFGLIEGDEIDVRSTFCQTVRDTAKKIMFNDSTEDEIYRNHPVAAQYGIVSYASIPIFRTNGSFFGTLCALDTVPRKVTHARAIAMFEMFAKLIGRMLETEEQLKAQEELVRHERKLAEARDEFVAILGHDLRNPVAALTAGIRQLGREHLSERGLQVLELMRPTLLRMDDLIENMMLHAKSRLGGGIKIAPKTDAPLAEAIAHAVEEVRAAEQGRDITLDLAFPHPVRCDAPRLAQALSNLISNAVKHGAQDSPIEVRGYFSGVELVLAVVNRGEAIPEDVQRRLFQPFQRGESAESDGLGLGLYIASSIATAHGGRVELICDGGCTTFALKLPSSGIVAGG</sequence>
<name>A0A2S3UNQ0_9HYPH</name>
<dbReference type="PROSITE" id="PS50109">
    <property type="entry name" value="HIS_KIN"/>
    <property type="match status" value="1"/>
</dbReference>
<gene>
    <name evidence="7" type="ORF">CLV41_10994</name>
</gene>
<dbReference type="Pfam" id="PF01590">
    <property type="entry name" value="GAF"/>
    <property type="match status" value="1"/>
</dbReference>
<comment type="catalytic activity">
    <reaction evidence="1">
        <text>ATP + protein L-histidine = ADP + protein N-phospho-L-histidine.</text>
        <dbReference type="EC" id="2.7.13.3"/>
    </reaction>
</comment>
<dbReference type="AlphaFoldDB" id="A0A2S3UNQ0"/>
<keyword evidence="4" id="KW-0808">Transferase</keyword>
<keyword evidence="3" id="KW-0597">Phosphoprotein</keyword>
<dbReference type="InterPro" id="IPR029016">
    <property type="entry name" value="GAF-like_dom_sf"/>
</dbReference>
<dbReference type="InterPro" id="IPR050351">
    <property type="entry name" value="BphY/WalK/GraS-like"/>
</dbReference>
<dbReference type="CDD" id="cd00075">
    <property type="entry name" value="HATPase"/>
    <property type="match status" value="1"/>
</dbReference>
<accession>A0A2S3UNQ0</accession>
<protein>
    <recommendedName>
        <fullName evidence="2">histidine kinase</fullName>
        <ecNumber evidence="2">2.7.13.3</ecNumber>
    </recommendedName>
</protein>
<dbReference type="GO" id="GO:0000156">
    <property type="term" value="F:phosphorelay response regulator activity"/>
    <property type="evidence" value="ECO:0007669"/>
    <property type="project" value="TreeGrafter"/>
</dbReference>
<dbReference type="EMBL" id="PPCN01000009">
    <property type="protein sequence ID" value="POF29321.1"/>
    <property type="molecule type" value="Genomic_DNA"/>
</dbReference>
<dbReference type="GO" id="GO:0000155">
    <property type="term" value="F:phosphorelay sensor kinase activity"/>
    <property type="evidence" value="ECO:0007669"/>
    <property type="project" value="InterPro"/>
</dbReference>
<organism evidence="7 8">
    <name type="scientific">Roseibium marinum</name>
    <dbReference type="NCBI Taxonomy" id="281252"/>
    <lineage>
        <taxon>Bacteria</taxon>
        <taxon>Pseudomonadati</taxon>
        <taxon>Pseudomonadota</taxon>
        <taxon>Alphaproteobacteria</taxon>
        <taxon>Hyphomicrobiales</taxon>
        <taxon>Stappiaceae</taxon>
        <taxon>Roseibium</taxon>
    </lineage>
</organism>
<dbReference type="Gene3D" id="3.30.565.10">
    <property type="entry name" value="Histidine kinase-like ATPase, C-terminal domain"/>
    <property type="match status" value="1"/>
</dbReference>
<dbReference type="SMART" id="SM00388">
    <property type="entry name" value="HisKA"/>
    <property type="match status" value="1"/>
</dbReference>
<evidence type="ECO:0000256" key="2">
    <source>
        <dbReference type="ARBA" id="ARBA00012438"/>
    </source>
</evidence>
<dbReference type="InterPro" id="IPR003594">
    <property type="entry name" value="HATPase_dom"/>
</dbReference>
<keyword evidence="8" id="KW-1185">Reference proteome</keyword>
<dbReference type="Proteomes" id="UP000236959">
    <property type="component" value="Unassembled WGS sequence"/>
</dbReference>
<dbReference type="InterPro" id="IPR003018">
    <property type="entry name" value="GAF"/>
</dbReference>